<reference evidence="2" key="1">
    <citation type="submission" date="2018-05" db="EMBL/GenBank/DDBJ databases">
        <authorList>
            <person name="Lanie J.A."/>
            <person name="Ng W.-L."/>
            <person name="Kazmierczak K.M."/>
            <person name="Andrzejewski T.M."/>
            <person name="Davidsen T.M."/>
            <person name="Wayne K.J."/>
            <person name="Tettelin H."/>
            <person name="Glass J.I."/>
            <person name="Rusch D."/>
            <person name="Podicherti R."/>
            <person name="Tsui H.-C.T."/>
            <person name="Winkler M.E."/>
        </authorList>
    </citation>
    <scope>NUCLEOTIDE SEQUENCE</scope>
</reference>
<evidence type="ECO:0000313" key="2">
    <source>
        <dbReference type="EMBL" id="SVD09158.1"/>
    </source>
</evidence>
<sequence>MKNIIIIIIFAVCILSAQTAEQIKQAKEIIKKTGMSEAEARAAAKAQGYSDKQIDAAIQKEKGAKTTTAQITSESTDKTGLPDLGKSNEVIQEQPVLNAAEPIPVEESPITEEKLPIVGEDDLKVVGDDELEVVDETDLNIESEVQSRRRSLTYFGYDIFKRDPAL</sequence>
<gene>
    <name evidence="2" type="ORF">METZ01_LOCUS362012</name>
</gene>
<feature type="region of interest" description="Disordered" evidence="1">
    <location>
        <begin position="61"/>
        <end position="86"/>
    </location>
</feature>
<dbReference type="EMBL" id="UINC01129029">
    <property type="protein sequence ID" value="SVD09158.1"/>
    <property type="molecule type" value="Genomic_DNA"/>
</dbReference>
<accession>A0A382SIZ2</accession>
<dbReference type="AlphaFoldDB" id="A0A382SIZ2"/>
<feature type="compositionally biased region" description="Polar residues" evidence="1">
    <location>
        <begin position="65"/>
        <end position="74"/>
    </location>
</feature>
<evidence type="ECO:0000256" key="1">
    <source>
        <dbReference type="SAM" id="MobiDB-lite"/>
    </source>
</evidence>
<name>A0A382SIZ2_9ZZZZ</name>
<organism evidence="2">
    <name type="scientific">marine metagenome</name>
    <dbReference type="NCBI Taxonomy" id="408172"/>
    <lineage>
        <taxon>unclassified sequences</taxon>
        <taxon>metagenomes</taxon>
        <taxon>ecological metagenomes</taxon>
    </lineage>
</organism>
<proteinExistence type="predicted"/>
<protein>
    <submittedName>
        <fullName evidence="2">Uncharacterized protein</fullName>
    </submittedName>
</protein>
<feature type="non-terminal residue" evidence="2">
    <location>
        <position position="166"/>
    </location>
</feature>